<keyword evidence="10" id="KW-0407">Ion channel</keyword>
<comment type="similarity">
    <text evidence="2">Belongs to the otopetrin family.</text>
</comment>
<evidence type="ECO:0000256" key="2">
    <source>
        <dbReference type="ARBA" id="ARBA00006513"/>
    </source>
</evidence>
<dbReference type="InterPro" id="IPR004878">
    <property type="entry name" value="Otopetrin"/>
</dbReference>
<dbReference type="AlphaFoldDB" id="A0ABD1IVX8"/>
<evidence type="ECO:0000256" key="11">
    <source>
        <dbReference type="SAM" id="MobiDB-lite"/>
    </source>
</evidence>
<keyword evidence="3" id="KW-0813">Transport</keyword>
<evidence type="ECO:0000256" key="10">
    <source>
        <dbReference type="ARBA" id="ARBA00023303"/>
    </source>
</evidence>
<feature type="transmembrane region" description="Helical" evidence="12">
    <location>
        <begin position="429"/>
        <end position="450"/>
    </location>
</feature>
<comment type="subcellular location">
    <subcellularLocation>
        <location evidence="1">Cell membrane</location>
        <topology evidence="1">Multi-pass membrane protein</topology>
    </subcellularLocation>
</comment>
<feature type="transmembrane region" description="Helical" evidence="12">
    <location>
        <begin position="266"/>
        <end position="286"/>
    </location>
</feature>
<evidence type="ECO:0000256" key="12">
    <source>
        <dbReference type="SAM" id="Phobius"/>
    </source>
</evidence>
<name>A0ABD1IVX8_9TELE</name>
<evidence type="ECO:0000256" key="9">
    <source>
        <dbReference type="ARBA" id="ARBA00023136"/>
    </source>
</evidence>
<comment type="caution">
    <text evidence="13">The sequence shown here is derived from an EMBL/GenBank/DDBJ whole genome shotgun (WGS) entry which is preliminary data.</text>
</comment>
<dbReference type="PANTHER" id="PTHR21522:SF36">
    <property type="entry name" value="PROTON CHANNEL OTOP3"/>
    <property type="match status" value="1"/>
</dbReference>
<evidence type="ECO:0000256" key="3">
    <source>
        <dbReference type="ARBA" id="ARBA00022448"/>
    </source>
</evidence>
<keyword evidence="9 12" id="KW-0472">Membrane</keyword>
<evidence type="ECO:0000256" key="8">
    <source>
        <dbReference type="ARBA" id="ARBA00023065"/>
    </source>
</evidence>
<keyword evidence="6" id="KW-0375">Hydrogen ion transport</keyword>
<feature type="transmembrane region" description="Helical" evidence="12">
    <location>
        <begin position="121"/>
        <end position="142"/>
    </location>
</feature>
<dbReference type="PANTHER" id="PTHR21522">
    <property type="entry name" value="PROTON CHANNEL OTOP"/>
    <property type="match status" value="1"/>
</dbReference>
<protein>
    <recommendedName>
        <fullName evidence="15">Otopetrin-3</fullName>
    </recommendedName>
</protein>
<dbReference type="EMBL" id="JBHFQA010000023">
    <property type="protein sequence ID" value="KAL2078400.1"/>
    <property type="molecule type" value="Genomic_DNA"/>
</dbReference>
<keyword evidence="8" id="KW-0406">Ion transport</keyword>
<sequence length="588" mass="65141">MESEAGDSEKAVGTTELEEHWTPTDGPQQPGSDTVGHRAPSPDPVLVWAPSGRRLLSGLLGLNVVLMGAALVAGDAFHPQGLRHQEPMVYLLFLMVLSVAWMLWYLFWVRNVPGATPHKDHHAGGITVTVVLMIFAGFSLLLHVFKMGYYIILSDCKPATKILFPFVEAPFLGLQTYLLWAHSKDCIHKHKILTRSGLIILLSANLLLWLNAVTEDTIHMEIEMEKEGNITSSSDGNTPEAGLSNSTLCQCSLHVPCLMFRKGIEVLYPFNIEFYLMAGCMLYVMWKNVGRRIRPGSHPHHAQKLTFRIVYRGGVCLGPLLGLLVLVAGLTIFVLYQVWVSQQAHRLTAFLLFYGYHLAVMPLMSLCSLAGTLAHELDRRAREDDHNPTRSLDVMLLVAAALGQLALSYFSVVAALANGVEDTLGGLDLSYSLLSLLELVLQNVFIIDGLHRHPSLSLSKGRARRRSLIFKGRKASEQVTVVDGAVDDSLFDQGKAGPVQVCNNEEQTNNQHKKNKRVIQEICSFLILSNIMLWVIPAFGAHPQFENGLGKQFYGFTVWFVLVNLGQPLGVFYRMHSVGALMELLISA</sequence>
<feature type="transmembrane region" description="Helical" evidence="12">
    <location>
        <begin position="522"/>
        <end position="541"/>
    </location>
</feature>
<dbReference type="GO" id="GO:0015252">
    <property type="term" value="F:proton channel activity"/>
    <property type="evidence" value="ECO:0007669"/>
    <property type="project" value="UniProtKB-ARBA"/>
</dbReference>
<evidence type="ECO:0000256" key="6">
    <source>
        <dbReference type="ARBA" id="ARBA00022781"/>
    </source>
</evidence>
<evidence type="ECO:0000256" key="1">
    <source>
        <dbReference type="ARBA" id="ARBA00004651"/>
    </source>
</evidence>
<keyword evidence="14" id="KW-1185">Reference proteome</keyword>
<organism evidence="13 14">
    <name type="scientific">Coilia grayii</name>
    <name type="common">Gray's grenadier anchovy</name>
    <dbReference type="NCBI Taxonomy" id="363190"/>
    <lineage>
        <taxon>Eukaryota</taxon>
        <taxon>Metazoa</taxon>
        <taxon>Chordata</taxon>
        <taxon>Craniata</taxon>
        <taxon>Vertebrata</taxon>
        <taxon>Euteleostomi</taxon>
        <taxon>Actinopterygii</taxon>
        <taxon>Neopterygii</taxon>
        <taxon>Teleostei</taxon>
        <taxon>Clupei</taxon>
        <taxon>Clupeiformes</taxon>
        <taxon>Clupeoidei</taxon>
        <taxon>Engraulidae</taxon>
        <taxon>Coilinae</taxon>
        <taxon>Coilia</taxon>
    </lineage>
</organism>
<feature type="transmembrane region" description="Helical" evidence="12">
    <location>
        <begin position="553"/>
        <end position="573"/>
    </location>
</feature>
<feature type="transmembrane region" description="Helical" evidence="12">
    <location>
        <begin position="55"/>
        <end position="77"/>
    </location>
</feature>
<evidence type="ECO:0000256" key="7">
    <source>
        <dbReference type="ARBA" id="ARBA00022989"/>
    </source>
</evidence>
<accession>A0ABD1IVX8</accession>
<proteinExistence type="inferred from homology"/>
<feature type="transmembrane region" description="Helical" evidence="12">
    <location>
        <begin position="351"/>
        <end position="373"/>
    </location>
</feature>
<keyword evidence="5 12" id="KW-0812">Transmembrane</keyword>
<feature type="transmembrane region" description="Helical" evidence="12">
    <location>
        <begin position="89"/>
        <end position="109"/>
    </location>
</feature>
<evidence type="ECO:0000256" key="5">
    <source>
        <dbReference type="ARBA" id="ARBA00022692"/>
    </source>
</evidence>
<gene>
    <name evidence="13" type="ORF">ACEWY4_026085</name>
</gene>
<keyword evidence="7 12" id="KW-1133">Transmembrane helix</keyword>
<dbReference type="GO" id="GO:0005886">
    <property type="term" value="C:plasma membrane"/>
    <property type="evidence" value="ECO:0007669"/>
    <property type="project" value="UniProtKB-SubCell"/>
</dbReference>
<reference evidence="13 14" key="1">
    <citation type="submission" date="2024-09" db="EMBL/GenBank/DDBJ databases">
        <title>A chromosome-level genome assembly of Gray's grenadier anchovy, Coilia grayii.</title>
        <authorList>
            <person name="Fu Z."/>
        </authorList>
    </citation>
    <scope>NUCLEOTIDE SEQUENCE [LARGE SCALE GENOMIC DNA]</scope>
    <source>
        <strain evidence="13">G4</strain>
        <tissue evidence="13">Muscle</tissue>
    </source>
</reference>
<evidence type="ECO:0000313" key="13">
    <source>
        <dbReference type="EMBL" id="KAL2078400.1"/>
    </source>
</evidence>
<evidence type="ECO:0000313" key="14">
    <source>
        <dbReference type="Proteomes" id="UP001591681"/>
    </source>
</evidence>
<feature type="transmembrane region" description="Helical" evidence="12">
    <location>
        <begin position="314"/>
        <end position="339"/>
    </location>
</feature>
<keyword evidence="4" id="KW-1003">Cell membrane</keyword>
<dbReference type="Proteomes" id="UP001591681">
    <property type="component" value="Unassembled WGS sequence"/>
</dbReference>
<dbReference type="Pfam" id="PF03189">
    <property type="entry name" value="Otopetrin"/>
    <property type="match status" value="3"/>
</dbReference>
<feature type="transmembrane region" description="Helical" evidence="12">
    <location>
        <begin position="394"/>
        <end position="417"/>
    </location>
</feature>
<evidence type="ECO:0000256" key="4">
    <source>
        <dbReference type="ARBA" id="ARBA00022475"/>
    </source>
</evidence>
<feature type="transmembrane region" description="Helical" evidence="12">
    <location>
        <begin position="192"/>
        <end position="210"/>
    </location>
</feature>
<evidence type="ECO:0008006" key="15">
    <source>
        <dbReference type="Google" id="ProtNLM"/>
    </source>
</evidence>
<feature type="region of interest" description="Disordered" evidence="11">
    <location>
        <begin position="1"/>
        <end position="40"/>
    </location>
</feature>